<comment type="similarity">
    <text evidence="1">Belongs to the HupF/HypC family.</text>
</comment>
<dbReference type="GO" id="GO:0051604">
    <property type="term" value="P:protein maturation"/>
    <property type="evidence" value="ECO:0007669"/>
    <property type="project" value="TreeGrafter"/>
</dbReference>
<dbReference type="NCBIfam" id="TIGR00074">
    <property type="entry name" value="hypC_hupF"/>
    <property type="match status" value="1"/>
</dbReference>
<evidence type="ECO:0000313" key="2">
    <source>
        <dbReference type="EMBL" id="QOY89841.1"/>
    </source>
</evidence>
<dbReference type="AlphaFoldDB" id="A0A7S7SMU2"/>
<protein>
    <submittedName>
        <fullName evidence="2">HypC/HybG/HupF family hydrogenase formation chaperone</fullName>
    </submittedName>
</protein>
<dbReference type="SUPFAM" id="SSF159127">
    <property type="entry name" value="HupF/HypC-like"/>
    <property type="match status" value="1"/>
</dbReference>
<dbReference type="KEGG" id="pfer:IRI77_07775"/>
<keyword evidence="3" id="KW-1185">Reference proteome</keyword>
<dbReference type="InterPro" id="IPR001109">
    <property type="entry name" value="Hydrogenase_HupF/HypC"/>
</dbReference>
<accession>A0A7S7SMU2</accession>
<dbReference type="GO" id="GO:0005506">
    <property type="term" value="F:iron ion binding"/>
    <property type="evidence" value="ECO:0007669"/>
    <property type="project" value="TreeGrafter"/>
</dbReference>
<sequence>MCLAIPGQILNLQGDDEITRMARVSFDGIVKEISLAYVPEARTGDYVLVHAGFAIQTIDEAEAERTLKILREMGELDEETGGPGATDA</sequence>
<dbReference type="Gene3D" id="2.30.30.140">
    <property type="match status" value="1"/>
</dbReference>
<name>A0A7S7SMU2_PALFE</name>
<organism evidence="2 3">
    <name type="scientific">Paludibaculum fermentans</name>
    <dbReference type="NCBI Taxonomy" id="1473598"/>
    <lineage>
        <taxon>Bacteria</taxon>
        <taxon>Pseudomonadati</taxon>
        <taxon>Acidobacteriota</taxon>
        <taxon>Terriglobia</taxon>
        <taxon>Bryobacterales</taxon>
        <taxon>Bryobacteraceae</taxon>
        <taxon>Paludibaculum</taxon>
    </lineage>
</organism>
<dbReference type="InterPro" id="IPR019812">
    <property type="entry name" value="Hydgase_assmbl_chp_CS"/>
</dbReference>
<dbReference type="RefSeq" id="WP_194451504.1">
    <property type="nucleotide sequence ID" value="NZ_CP063849.1"/>
</dbReference>
<dbReference type="PROSITE" id="PS01097">
    <property type="entry name" value="HUPF_HYPC"/>
    <property type="match status" value="1"/>
</dbReference>
<dbReference type="FunFam" id="2.30.30.140:FF:000022">
    <property type="entry name" value="Hydrogenase assembly chaperone HybG"/>
    <property type="match status" value="1"/>
</dbReference>
<gene>
    <name evidence="2" type="ORF">IRI77_07775</name>
</gene>
<dbReference type="Pfam" id="PF01455">
    <property type="entry name" value="HupF_HypC"/>
    <property type="match status" value="1"/>
</dbReference>
<dbReference type="EMBL" id="CP063849">
    <property type="protein sequence ID" value="QOY89841.1"/>
    <property type="molecule type" value="Genomic_DNA"/>
</dbReference>
<dbReference type="PRINTS" id="PR00445">
    <property type="entry name" value="HUPFHYPC"/>
</dbReference>
<evidence type="ECO:0000256" key="1">
    <source>
        <dbReference type="ARBA" id="ARBA00006018"/>
    </source>
</evidence>
<reference evidence="2 3" key="1">
    <citation type="submission" date="2020-10" db="EMBL/GenBank/DDBJ databases">
        <title>Complete genome sequence of Paludibaculum fermentans P105T, a facultatively anaerobic acidobacterium capable of dissimilatory Fe(III) reduction.</title>
        <authorList>
            <person name="Dedysh S.N."/>
            <person name="Beletsky A.V."/>
            <person name="Kulichevskaya I.S."/>
            <person name="Mardanov A.V."/>
            <person name="Ravin N.V."/>
        </authorList>
    </citation>
    <scope>NUCLEOTIDE SEQUENCE [LARGE SCALE GENOMIC DNA]</scope>
    <source>
        <strain evidence="2 3">P105</strain>
    </source>
</reference>
<dbReference type="PANTHER" id="PTHR35177:SF2">
    <property type="entry name" value="HYDROGENASE MATURATION FACTOR HYBG"/>
    <property type="match status" value="1"/>
</dbReference>
<proteinExistence type="inferred from homology"/>
<dbReference type="PANTHER" id="PTHR35177">
    <property type="entry name" value="HYDROGENASE MATURATION FACTOR HYBG"/>
    <property type="match status" value="1"/>
</dbReference>
<dbReference type="Proteomes" id="UP000593892">
    <property type="component" value="Chromosome"/>
</dbReference>
<dbReference type="GO" id="GO:1902670">
    <property type="term" value="F:carbon dioxide binding"/>
    <property type="evidence" value="ECO:0007669"/>
    <property type="project" value="TreeGrafter"/>
</dbReference>
<evidence type="ECO:0000313" key="3">
    <source>
        <dbReference type="Proteomes" id="UP000593892"/>
    </source>
</evidence>